<gene>
    <name evidence="3" type="ORF">ETSY1_10055</name>
</gene>
<dbReference type="InterPro" id="IPR028098">
    <property type="entry name" value="Glyco_trans_4-like_N"/>
</dbReference>
<dbReference type="PANTHER" id="PTHR45947:SF3">
    <property type="entry name" value="SULFOQUINOVOSYL TRANSFERASE SQD2"/>
    <property type="match status" value="1"/>
</dbReference>
<dbReference type="SUPFAM" id="SSF53756">
    <property type="entry name" value="UDP-Glycosyltransferase/glycogen phosphorylase"/>
    <property type="match status" value="1"/>
</dbReference>
<feature type="domain" description="Glycosyl transferase family 1" evidence="1">
    <location>
        <begin position="188"/>
        <end position="351"/>
    </location>
</feature>
<proteinExistence type="predicted"/>
<dbReference type="InterPro" id="IPR050194">
    <property type="entry name" value="Glycosyltransferase_grp1"/>
</dbReference>
<reference evidence="3 4" key="1">
    <citation type="journal article" date="2014" name="Nature">
        <title>An environmental bacterial taxon with a large and distinct metabolic repertoire.</title>
        <authorList>
            <person name="Wilson M.C."/>
            <person name="Mori T."/>
            <person name="Ruckert C."/>
            <person name="Uria A.R."/>
            <person name="Helf M.J."/>
            <person name="Takada K."/>
            <person name="Gernert C."/>
            <person name="Steffens U.A."/>
            <person name="Heycke N."/>
            <person name="Schmitt S."/>
            <person name="Rinke C."/>
            <person name="Helfrich E.J."/>
            <person name="Brachmann A.O."/>
            <person name="Gurgui C."/>
            <person name="Wakimoto T."/>
            <person name="Kracht M."/>
            <person name="Crusemann M."/>
            <person name="Hentschel U."/>
            <person name="Abe I."/>
            <person name="Matsunaga S."/>
            <person name="Kalinowski J."/>
            <person name="Takeyama H."/>
            <person name="Piel J."/>
        </authorList>
    </citation>
    <scope>NUCLEOTIDE SEQUENCE [LARGE SCALE GENOMIC DNA]</scope>
    <source>
        <strain evidence="4">TSY1</strain>
    </source>
</reference>
<dbReference type="InterPro" id="IPR001296">
    <property type="entry name" value="Glyco_trans_1"/>
</dbReference>
<evidence type="ECO:0008006" key="5">
    <source>
        <dbReference type="Google" id="ProtNLM"/>
    </source>
</evidence>
<dbReference type="GO" id="GO:0016757">
    <property type="term" value="F:glycosyltransferase activity"/>
    <property type="evidence" value="ECO:0007669"/>
    <property type="project" value="InterPro"/>
</dbReference>
<dbReference type="Gene3D" id="3.40.50.2000">
    <property type="entry name" value="Glycogen Phosphorylase B"/>
    <property type="match status" value="2"/>
</dbReference>
<name>W4LTJ4_ENTF1</name>
<dbReference type="PATRIC" id="fig|1429438.4.peg.2053"/>
<evidence type="ECO:0000259" key="1">
    <source>
        <dbReference type="Pfam" id="PF00534"/>
    </source>
</evidence>
<dbReference type="Pfam" id="PF00534">
    <property type="entry name" value="Glycos_transf_1"/>
    <property type="match status" value="1"/>
</dbReference>
<comment type="caution">
    <text evidence="3">The sequence shown here is derived from an EMBL/GenBank/DDBJ whole genome shotgun (WGS) entry which is preliminary data.</text>
</comment>
<dbReference type="PANTHER" id="PTHR45947">
    <property type="entry name" value="SULFOQUINOVOSYL TRANSFERASE SQD2"/>
    <property type="match status" value="1"/>
</dbReference>
<evidence type="ECO:0000259" key="2">
    <source>
        <dbReference type="Pfam" id="PF13439"/>
    </source>
</evidence>
<dbReference type="AlphaFoldDB" id="W4LTJ4"/>
<evidence type="ECO:0000313" key="3">
    <source>
        <dbReference type="EMBL" id="ETX00757.1"/>
    </source>
</evidence>
<accession>W4LTJ4</accession>
<dbReference type="EMBL" id="AZHW01000309">
    <property type="protein sequence ID" value="ETX00757.1"/>
    <property type="molecule type" value="Genomic_DNA"/>
</dbReference>
<organism evidence="3 4">
    <name type="scientific">Entotheonella factor</name>
    <dbReference type="NCBI Taxonomy" id="1429438"/>
    <lineage>
        <taxon>Bacteria</taxon>
        <taxon>Pseudomonadati</taxon>
        <taxon>Nitrospinota/Tectimicrobiota group</taxon>
        <taxon>Candidatus Tectimicrobiota</taxon>
        <taxon>Candidatus Entotheonellia</taxon>
        <taxon>Candidatus Entotheonellales</taxon>
        <taxon>Candidatus Entotheonellaceae</taxon>
        <taxon>Candidatus Entotheonella</taxon>
    </lineage>
</organism>
<sequence>MHICLVTPSFPPMVDGGVAIATGRLAAGLIRRGHEVTVLTAPPPESLRRSRIDMMPEALAVLYHDVSDPLHDPSQLAGLYDRLGRHHQQQPFDMILAYFVYPSGYLAIRLGDVFGLPVVCSCRGNDISKDMFIAPDVLETVLRQSSRLIFVSASLLDMADTLVPCRHKASVVANSVDCTQFRPVTGQSASPNHPVILGTSGLMRWKKGIDLLLPLIRELSTAHDIRFHFAGYGLDETIDDQIASFVQQYQLQDRVAVLGPLPHDQMPQVLRQMDIYITTSYQEGMPNGVLEAMACALPVVATAADAIPELVQDGVTGHLCRMGDLEALLRSCRHLIEQPRLRRHMGGAGRARALSLFHPERELADVEASLQLALGA</sequence>
<dbReference type="Pfam" id="PF13439">
    <property type="entry name" value="Glyco_transf_4"/>
    <property type="match status" value="1"/>
</dbReference>
<dbReference type="HOGENOM" id="CLU_009583_0_4_7"/>
<protein>
    <recommendedName>
        <fullName evidence="5">Glycosyltransferase subfamily 4-like N-terminal domain-containing protein</fullName>
    </recommendedName>
</protein>
<feature type="domain" description="Glycosyltransferase subfamily 4-like N-terminal" evidence="2">
    <location>
        <begin position="16"/>
        <end position="179"/>
    </location>
</feature>
<evidence type="ECO:0000313" key="4">
    <source>
        <dbReference type="Proteomes" id="UP000019141"/>
    </source>
</evidence>
<keyword evidence="4" id="KW-1185">Reference proteome</keyword>
<dbReference type="Proteomes" id="UP000019141">
    <property type="component" value="Unassembled WGS sequence"/>
</dbReference>